<protein>
    <submittedName>
        <fullName evidence="1">Abortive infection system antitoxin AbiGi family protein</fullName>
    </submittedName>
</protein>
<dbReference type="Pfam" id="PF10899">
    <property type="entry name" value="AbiGi"/>
    <property type="match status" value="1"/>
</dbReference>
<evidence type="ECO:0000313" key="2">
    <source>
        <dbReference type="Proteomes" id="UP001304650"/>
    </source>
</evidence>
<proteinExistence type="predicted"/>
<dbReference type="RefSeq" id="WP_314805280.1">
    <property type="nucleotide sequence ID" value="NZ_CP130319.1"/>
</dbReference>
<dbReference type="KEGG" id="proo:MJB10_12480"/>
<gene>
    <name evidence="1" type="ORF">MJB10_12480</name>
</gene>
<accession>A0AA96RN21</accession>
<name>A0AA96RN21_9BACL</name>
<dbReference type="InterPro" id="IPR021223">
    <property type="entry name" value="AbiGi"/>
</dbReference>
<organism evidence="1 2">
    <name type="scientific">Paenibacillus roseopurpureus</name>
    <dbReference type="NCBI Taxonomy" id="2918901"/>
    <lineage>
        <taxon>Bacteria</taxon>
        <taxon>Bacillati</taxon>
        <taxon>Bacillota</taxon>
        <taxon>Bacilli</taxon>
        <taxon>Bacillales</taxon>
        <taxon>Paenibacillaceae</taxon>
        <taxon>Paenibacillus</taxon>
    </lineage>
</organism>
<reference evidence="1" key="1">
    <citation type="submission" date="2022-02" db="EMBL/GenBank/DDBJ databases">
        <title>Paenibacillus sp. MBLB1832 Whole Genome Shotgun Sequencing.</title>
        <authorList>
            <person name="Hwang C.Y."/>
            <person name="Cho E.-S."/>
            <person name="Seo M.-J."/>
        </authorList>
    </citation>
    <scope>NUCLEOTIDE SEQUENCE</scope>
    <source>
        <strain evidence="1">MBLB1832</strain>
    </source>
</reference>
<evidence type="ECO:0000313" key="1">
    <source>
        <dbReference type="EMBL" id="WNR46864.1"/>
    </source>
</evidence>
<dbReference type="EMBL" id="CP130319">
    <property type="protein sequence ID" value="WNR46864.1"/>
    <property type="molecule type" value="Genomic_DNA"/>
</dbReference>
<dbReference type="Proteomes" id="UP001304650">
    <property type="component" value="Chromosome"/>
</dbReference>
<sequence>MSRLSSETLFHYVREKSFLISILQNNFRPRYVKEEFSFESNELAKIALPMLCFCDIKLSSIDEHVKWYGKYGIGMKKEWALKKGLTPVHYYNPNSHAIKHLSDALLNIRQGIKNGTSNLDAYISNYYNLWFLKPYTGEQYNRSEDKILQKEFYDEREWRYIPSLDELKRLDEGLPMSISGDELVRFENKYDSYNSDLNTKLGESISLDFTPQDISYIIVGHEEERLEMIGAIKQAKSHFDRDTRELVFSKIISLEQIFKDF</sequence>
<dbReference type="AlphaFoldDB" id="A0AA96RN21"/>
<keyword evidence="2" id="KW-1185">Reference proteome</keyword>